<proteinExistence type="predicted"/>
<keyword evidence="1" id="KW-1185">Reference proteome</keyword>
<reference evidence="2" key="1">
    <citation type="submission" date="2015-08" db="UniProtKB">
        <authorList>
            <consortium name="WormBaseParasite"/>
        </authorList>
    </citation>
    <scope>IDENTIFICATION</scope>
</reference>
<evidence type="ECO:0000313" key="2">
    <source>
        <dbReference type="WBParaSite" id="SSTP_0000703950.1"/>
    </source>
</evidence>
<dbReference type="Proteomes" id="UP000035681">
    <property type="component" value="Unplaced"/>
</dbReference>
<dbReference type="AlphaFoldDB" id="A0A0K0EC26"/>
<protein>
    <submittedName>
        <fullName evidence="2">RT_RNaseH_2 domain-containing protein</fullName>
    </submittedName>
    <submittedName>
        <fullName evidence="3">Reverse transcriptase/retrotransposon-derived protein RNase H-like domain-containing protein</fullName>
    </submittedName>
</protein>
<dbReference type="InterPro" id="IPR043502">
    <property type="entry name" value="DNA/RNA_pol_sf"/>
</dbReference>
<accession>A0A0K0EC26</accession>
<organism evidence="2">
    <name type="scientific">Strongyloides stercoralis</name>
    <name type="common">Threadworm</name>
    <dbReference type="NCBI Taxonomy" id="6248"/>
    <lineage>
        <taxon>Eukaryota</taxon>
        <taxon>Metazoa</taxon>
        <taxon>Ecdysozoa</taxon>
        <taxon>Nematoda</taxon>
        <taxon>Chromadorea</taxon>
        <taxon>Rhabditida</taxon>
        <taxon>Tylenchina</taxon>
        <taxon>Panagrolaimomorpha</taxon>
        <taxon>Strongyloidoidea</taxon>
        <taxon>Strongyloididae</taxon>
        <taxon>Strongyloides</taxon>
    </lineage>
</organism>
<evidence type="ECO:0000313" key="3">
    <source>
        <dbReference type="WBParaSite" id="TCONS_00013772.p1"/>
    </source>
</evidence>
<dbReference type="SUPFAM" id="SSF56672">
    <property type="entry name" value="DNA/RNA polymerases"/>
    <property type="match status" value="1"/>
</dbReference>
<name>A0A0K0EC26_STRER</name>
<evidence type="ECO:0000313" key="1">
    <source>
        <dbReference type="Proteomes" id="UP000035681"/>
    </source>
</evidence>
<sequence length="163" mass="18466">MDQTFLIHYFPNSSNKLLPLVSFLKKNCAFVWSEECHRIFEKLKSGLYPRQLFSKQILGLPLKIYTDTSQLGFAGYPFIKYFSNNLDRHFQFPACSTKLSFLGVSLKYPPGTSNSLADSLSCLPKSAELPFHSDGNLNYVSNPVQVGLTTILFFFFERGGQLS</sequence>
<dbReference type="Gene3D" id="3.30.70.270">
    <property type="match status" value="1"/>
</dbReference>
<dbReference type="InterPro" id="IPR043128">
    <property type="entry name" value="Rev_trsase/Diguanyl_cyclase"/>
</dbReference>
<dbReference type="WBParaSite" id="SSTP_0000703950.1">
    <property type="protein sequence ID" value="SSTP_0000703950.1"/>
    <property type="gene ID" value="SSTP_0000703950"/>
</dbReference>
<dbReference type="WBParaSite" id="TCONS_00013772.p1">
    <property type="protein sequence ID" value="TCONS_00013772.p1"/>
    <property type="gene ID" value="XLOC_008682"/>
</dbReference>